<dbReference type="AlphaFoldDB" id="M7BDU6"/>
<keyword evidence="1 2" id="KW-0175">Coiled coil</keyword>
<organism evidence="5 6">
    <name type="scientific">Chelonia mydas</name>
    <name type="common">Green sea-turtle</name>
    <name type="synonym">Chelonia agassizi</name>
    <dbReference type="NCBI Taxonomy" id="8469"/>
    <lineage>
        <taxon>Eukaryota</taxon>
        <taxon>Metazoa</taxon>
        <taxon>Chordata</taxon>
        <taxon>Craniata</taxon>
        <taxon>Vertebrata</taxon>
        <taxon>Euteleostomi</taxon>
        <taxon>Archelosauria</taxon>
        <taxon>Testudinata</taxon>
        <taxon>Testudines</taxon>
        <taxon>Cryptodira</taxon>
        <taxon>Durocryptodira</taxon>
        <taxon>Americhelydia</taxon>
        <taxon>Chelonioidea</taxon>
        <taxon>Cheloniidae</taxon>
        <taxon>Chelonia</taxon>
    </lineage>
</organism>
<feature type="coiled-coil region" evidence="2">
    <location>
        <begin position="11"/>
        <end position="87"/>
    </location>
</feature>
<evidence type="ECO:0000313" key="6">
    <source>
        <dbReference type="Proteomes" id="UP000031443"/>
    </source>
</evidence>
<sequence>MEDIKVREMQIFDYKKKIAEAETKLKQQQNLYEAVRSDRNLYSKNLIEAQDEIAEMKKKLKIMTHQVDQLKEEITAKEAALVKVHLEHQRIEKEKESLKWHKRVSPGRPCRLHGSSEDDTLMLAPFDWLDQCGLSAGQPACNFSPLSPRGAGEELSQRYKKPTSTRGVATSVESAAMLVHCLHWRITALKLAALGGGGRRVFSPPRVRKLQRCKLPV</sequence>
<evidence type="ECO:0000259" key="4">
    <source>
        <dbReference type="Pfam" id="PF21771"/>
    </source>
</evidence>
<proteinExistence type="predicted"/>
<name>M7BDU6_CHEMY</name>
<feature type="region of interest" description="Disordered" evidence="3">
    <location>
        <begin position="145"/>
        <end position="166"/>
    </location>
</feature>
<dbReference type="STRING" id="8469.M7BDU6"/>
<dbReference type="Proteomes" id="UP000031443">
    <property type="component" value="Unassembled WGS sequence"/>
</dbReference>
<reference evidence="6" key="1">
    <citation type="journal article" date="2013" name="Nat. Genet.">
        <title>The draft genomes of soft-shell turtle and green sea turtle yield insights into the development and evolution of the turtle-specific body plan.</title>
        <authorList>
            <person name="Wang Z."/>
            <person name="Pascual-Anaya J."/>
            <person name="Zadissa A."/>
            <person name="Li W."/>
            <person name="Niimura Y."/>
            <person name="Huang Z."/>
            <person name="Li C."/>
            <person name="White S."/>
            <person name="Xiong Z."/>
            <person name="Fang D."/>
            <person name="Wang B."/>
            <person name="Ming Y."/>
            <person name="Chen Y."/>
            <person name="Zheng Y."/>
            <person name="Kuraku S."/>
            <person name="Pignatelli M."/>
            <person name="Herrero J."/>
            <person name="Beal K."/>
            <person name="Nozawa M."/>
            <person name="Li Q."/>
            <person name="Wang J."/>
            <person name="Zhang H."/>
            <person name="Yu L."/>
            <person name="Shigenobu S."/>
            <person name="Wang J."/>
            <person name="Liu J."/>
            <person name="Flicek P."/>
            <person name="Searle S."/>
            <person name="Wang J."/>
            <person name="Kuratani S."/>
            <person name="Yin Y."/>
            <person name="Aken B."/>
            <person name="Zhang G."/>
            <person name="Irie N."/>
        </authorList>
    </citation>
    <scope>NUCLEOTIDE SEQUENCE [LARGE SCALE GENOMIC DNA]</scope>
</reference>
<gene>
    <name evidence="5" type="ORF">UY3_12574</name>
</gene>
<evidence type="ECO:0000256" key="1">
    <source>
        <dbReference type="ARBA" id="ARBA00023054"/>
    </source>
</evidence>
<dbReference type="InterPro" id="IPR049270">
    <property type="entry name" value="CFAP58_CC"/>
</dbReference>
<evidence type="ECO:0000256" key="2">
    <source>
        <dbReference type="SAM" id="Coils"/>
    </source>
</evidence>
<protein>
    <recommendedName>
        <fullName evidence="4">Cilia- and flagella-associated protein 58 central coiled coil domain-containing protein</fullName>
    </recommendedName>
</protein>
<evidence type="ECO:0000256" key="3">
    <source>
        <dbReference type="SAM" id="MobiDB-lite"/>
    </source>
</evidence>
<dbReference type="PANTHER" id="PTHR32083:SF0">
    <property type="entry name" value="CILIA AND FLAGELLA-ASSOCIATED PROTEIN 58"/>
    <property type="match status" value="1"/>
</dbReference>
<evidence type="ECO:0000313" key="5">
    <source>
        <dbReference type="EMBL" id="EMP30303.1"/>
    </source>
</evidence>
<dbReference type="EMBL" id="KB550683">
    <property type="protein sequence ID" value="EMP30303.1"/>
    <property type="molecule type" value="Genomic_DNA"/>
</dbReference>
<accession>M7BDU6</accession>
<dbReference type="GO" id="GO:0005856">
    <property type="term" value="C:cytoskeleton"/>
    <property type="evidence" value="ECO:0007669"/>
    <property type="project" value="TreeGrafter"/>
</dbReference>
<keyword evidence="6" id="KW-1185">Reference proteome</keyword>
<feature type="domain" description="Cilia- and flagella-associated protein 58 central coiled coil" evidence="4">
    <location>
        <begin position="1"/>
        <end position="99"/>
    </location>
</feature>
<dbReference type="Pfam" id="PF21771">
    <property type="entry name" value="CFAP58_CC"/>
    <property type="match status" value="1"/>
</dbReference>
<dbReference type="PANTHER" id="PTHR32083">
    <property type="entry name" value="CILIA AND FLAGELLA-ASSOCIATED PROTEIN 58-RELATED"/>
    <property type="match status" value="1"/>
</dbReference>